<name>A0A381ZI25_9ZZZZ</name>
<dbReference type="InterPro" id="IPR036388">
    <property type="entry name" value="WH-like_DNA-bd_sf"/>
</dbReference>
<dbReference type="Gene3D" id="1.10.10.10">
    <property type="entry name" value="Winged helix-like DNA-binding domain superfamily/Winged helix DNA-binding domain"/>
    <property type="match status" value="1"/>
</dbReference>
<gene>
    <name evidence="3" type="ORF">METZ01_LOCUS141495</name>
</gene>
<organism evidence="3">
    <name type="scientific">marine metagenome</name>
    <dbReference type="NCBI Taxonomy" id="408172"/>
    <lineage>
        <taxon>unclassified sequences</taxon>
        <taxon>metagenomes</taxon>
        <taxon>ecological metagenomes</taxon>
    </lineage>
</organism>
<evidence type="ECO:0000313" key="3">
    <source>
        <dbReference type="EMBL" id="SVA88641.1"/>
    </source>
</evidence>
<feature type="coiled-coil region" evidence="1">
    <location>
        <begin position="96"/>
        <end position="127"/>
    </location>
</feature>
<dbReference type="AlphaFoldDB" id="A0A381ZI25"/>
<evidence type="ECO:0008006" key="4">
    <source>
        <dbReference type="Google" id="ProtNLM"/>
    </source>
</evidence>
<feature type="non-terminal residue" evidence="3">
    <location>
        <position position="281"/>
    </location>
</feature>
<evidence type="ECO:0000256" key="2">
    <source>
        <dbReference type="SAM" id="MobiDB-lite"/>
    </source>
</evidence>
<dbReference type="EMBL" id="UINC01021323">
    <property type="protein sequence ID" value="SVA88641.1"/>
    <property type="molecule type" value="Genomic_DNA"/>
</dbReference>
<proteinExistence type="predicted"/>
<reference evidence="3" key="1">
    <citation type="submission" date="2018-05" db="EMBL/GenBank/DDBJ databases">
        <authorList>
            <person name="Lanie J.A."/>
            <person name="Ng W.-L."/>
            <person name="Kazmierczak K.M."/>
            <person name="Andrzejewski T.M."/>
            <person name="Davidsen T.M."/>
            <person name="Wayne K.J."/>
            <person name="Tettelin H."/>
            <person name="Glass J.I."/>
            <person name="Rusch D."/>
            <person name="Podicherti R."/>
            <person name="Tsui H.-C.T."/>
            <person name="Winkler M.E."/>
        </authorList>
    </citation>
    <scope>NUCLEOTIDE SEQUENCE</scope>
</reference>
<feature type="compositionally biased region" description="Basic residues" evidence="2">
    <location>
        <begin position="153"/>
        <end position="162"/>
    </location>
</feature>
<protein>
    <recommendedName>
        <fullName evidence="4">HTH arsR-type domain-containing protein</fullName>
    </recommendedName>
</protein>
<evidence type="ECO:0000256" key="1">
    <source>
        <dbReference type="SAM" id="Coils"/>
    </source>
</evidence>
<feature type="compositionally biased region" description="Basic and acidic residues" evidence="2">
    <location>
        <begin position="167"/>
        <end position="190"/>
    </location>
</feature>
<feature type="region of interest" description="Disordered" evidence="2">
    <location>
        <begin position="136"/>
        <end position="190"/>
    </location>
</feature>
<feature type="compositionally biased region" description="Basic and acidic residues" evidence="2">
    <location>
        <begin position="136"/>
        <end position="152"/>
    </location>
</feature>
<sequence>MSQVQENIIMVDNPRVIKVLNKRFTKQILNCFTDTSKTAAEIASSVSFPKEKIYYHIKNLLDNEILFIADTEIVKGIEQKKFLPTAKEFEIKGEKKTKIKITKDQSKEKKQEEENRIKEDIEKQVGEKRIEALRKINERRRSSDKRLTGRREKLARRKKKKTIFSGKDNRSNQNRRQEKENRKNEIRRDSFDRRFIKTEKDISQEKKENIFPIQNGKHQSIKYKNTLLNLNGVNKAITFVHSGNNVTFLQATLGISGFQINRINNYQLPIKIKNHEIRTLP</sequence>
<accession>A0A381ZI25</accession>
<keyword evidence="1" id="KW-0175">Coiled coil</keyword>